<evidence type="ECO:0000256" key="1">
    <source>
        <dbReference type="SAM" id="SignalP"/>
    </source>
</evidence>
<keyword evidence="1" id="KW-0732">Signal</keyword>
<organism evidence="3 4">
    <name type="scientific">Candidatus Pseudobacter hemicellulosilyticus</name>
    <dbReference type="NCBI Taxonomy" id="3121375"/>
    <lineage>
        <taxon>Bacteria</taxon>
        <taxon>Pseudomonadati</taxon>
        <taxon>Bacteroidota</taxon>
        <taxon>Chitinophagia</taxon>
        <taxon>Chitinophagales</taxon>
        <taxon>Chitinophagaceae</taxon>
        <taxon>Pseudobacter</taxon>
    </lineage>
</organism>
<dbReference type="Pfam" id="PF13715">
    <property type="entry name" value="CarbopepD_reg_2"/>
    <property type="match status" value="1"/>
</dbReference>
<reference evidence="3" key="1">
    <citation type="submission" date="2023-03" db="EMBL/GenBank/DDBJ databases">
        <title>Andean soil-derived lignocellulolytic bacterial consortium as a source of novel taxa and putative plastic-active enzymes.</title>
        <authorList>
            <person name="Diaz-Garcia L."/>
            <person name="Chuvochina M."/>
            <person name="Feuerriegel G."/>
            <person name="Bunk B."/>
            <person name="Sproer C."/>
            <person name="Streit W.R."/>
            <person name="Rodriguez L.M."/>
            <person name="Overmann J."/>
            <person name="Jimenez D.J."/>
        </authorList>
    </citation>
    <scope>NUCLEOTIDE SEQUENCE</scope>
    <source>
        <strain evidence="3">MAG 7</strain>
    </source>
</reference>
<name>A0AAJ6BJ42_9BACT</name>
<dbReference type="Pfam" id="PF07715">
    <property type="entry name" value="Plug"/>
    <property type="match status" value="1"/>
</dbReference>
<dbReference type="Proteomes" id="UP001220610">
    <property type="component" value="Chromosome"/>
</dbReference>
<feature type="chain" id="PRO_5042578360" evidence="1">
    <location>
        <begin position="24"/>
        <end position="1129"/>
    </location>
</feature>
<protein>
    <submittedName>
        <fullName evidence="3">SusC/RagA family TonB-linked outer membrane protein</fullName>
    </submittedName>
</protein>
<gene>
    <name evidence="3" type="ORF">P0Y53_08465</name>
</gene>
<sequence length="1129" mass="124333">MRLTTFFLLVCCMHISASTTSQTITLTGRDLSMKEVFSAVEKQTGYMVWGKTDFLEHAKKVTVSVRDMPLNNFLVLVLREQPFTFTIADNTIILSQRLATAVSPPVFINVKPAAEPVWITLMGMVINAETNEKLEAATIAVKGTGNAFRSDNAGNFAMVGLDADAVLVISSVGYQKLEAPVPVLMRMRPEQTVKLAGGSVRKIPNGLYLFYMQPVKTVLKEVVINNGMFSRNKESFTGAVAVFSGADLRSVGTRNVLESLKTLDPSFIMLEDNLQGSNPNRLPKIEIRGRTTLTNANLNDQFNSDPNQPLFILDGFETTLQTIYDLDMNRVASITLLKDAASTALYGSKAANGVVVVETKRPVPGKLQVSYVGDFSANLPDLSSYNLMDAVEKLQWEKLTAYNNTTDTKAWEREERNAARLADVQRGVNTYWLHEPVQTGFTNKHSLQLNGGNSDLVFNAGALYSRQDGVMKGSGKDNWGGNMSLSYRKGRLNVTNLLTVAGSKGKESPYGSFASFAATNSYYRKTDAAGFIQRQLDPIYDTAVINPLYNASLFSINESRAFSFANNIRGVYSLTNTLRVEGGLQLGKANGTTVLFIPPDNTLFDGVEAQKRGSYSNNHMEVKNVNANLSLSYGEVIGRGQFSANVRGQIESSESESIGFSLVGYPYGTNGNPAFAYGFTPFSVPATSRVKSRGTSFTASVNYIFNGRYMIDGVYTLSGASAFGSNKRYKPFVSAGLGWNLHQENFLKQFTWMNLLKLRANLGYSGNQNLGNFTSVSTYAYTGTGSNNFGQGLTLMSLGSPDLEWSKTLQGSYGLDFSFLNSRITGTLEYFRKHTDPLSVGAEGTLPSSVALNNSYVINIGTLTTTGWNMNLRYSPIYDLKNRIIWTISVSGVKNNSEYGGFANRLESLNKEELESKGLARYYDGYSPDDIWTVMSLGIDPATGKEIFQKRDGTISFIYDPADIVRVGNTRPKLEGIVSTSFTYKDFTFGANARYRVGGYVFNNALYSKVENISAVAGITQGNVVPNLDRRALYDRWQQPGDVAEFTSIAAFSSNPMSSRYVQEDSHFIGESFSIGWRSSAGWVRRMSLQTIGVNFYLNDIFRIETVQTERGLDYPFSRSASLSVNLSF</sequence>
<dbReference type="InterPro" id="IPR008969">
    <property type="entry name" value="CarboxyPept-like_regulatory"/>
</dbReference>
<feature type="signal peptide" evidence="1">
    <location>
        <begin position="1"/>
        <end position="23"/>
    </location>
</feature>
<dbReference type="NCBIfam" id="TIGR04057">
    <property type="entry name" value="SusC_RagA_signa"/>
    <property type="match status" value="1"/>
</dbReference>
<dbReference type="SUPFAM" id="SSF49464">
    <property type="entry name" value="Carboxypeptidase regulatory domain-like"/>
    <property type="match status" value="1"/>
</dbReference>
<dbReference type="InterPro" id="IPR037066">
    <property type="entry name" value="Plug_dom_sf"/>
</dbReference>
<dbReference type="InterPro" id="IPR023996">
    <property type="entry name" value="TonB-dep_OMP_SusC/RagA"/>
</dbReference>
<evidence type="ECO:0000259" key="2">
    <source>
        <dbReference type="Pfam" id="PF07715"/>
    </source>
</evidence>
<dbReference type="InterPro" id="IPR023997">
    <property type="entry name" value="TonB-dep_OMP_SusC/RagA_CS"/>
</dbReference>
<proteinExistence type="predicted"/>
<dbReference type="Gene3D" id="2.170.130.10">
    <property type="entry name" value="TonB-dependent receptor, plug domain"/>
    <property type="match status" value="1"/>
</dbReference>
<dbReference type="AlphaFoldDB" id="A0AAJ6BJ42"/>
<evidence type="ECO:0000313" key="4">
    <source>
        <dbReference type="Proteomes" id="UP001220610"/>
    </source>
</evidence>
<dbReference type="InterPro" id="IPR012910">
    <property type="entry name" value="Plug_dom"/>
</dbReference>
<evidence type="ECO:0000313" key="3">
    <source>
        <dbReference type="EMBL" id="WEK37534.1"/>
    </source>
</evidence>
<accession>A0AAJ6BJ42</accession>
<dbReference type="EMBL" id="CP119311">
    <property type="protein sequence ID" value="WEK37534.1"/>
    <property type="molecule type" value="Genomic_DNA"/>
</dbReference>
<feature type="domain" description="TonB-dependent receptor plug" evidence="2">
    <location>
        <begin position="233"/>
        <end position="354"/>
    </location>
</feature>
<dbReference type="NCBIfam" id="TIGR04056">
    <property type="entry name" value="OMP_RagA_SusC"/>
    <property type="match status" value="1"/>
</dbReference>
<dbReference type="SUPFAM" id="SSF56935">
    <property type="entry name" value="Porins"/>
    <property type="match status" value="1"/>
</dbReference>